<reference evidence="2 3" key="1">
    <citation type="journal article" date="2015" name="Plant Cell">
        <title>Oil accumulation by the oleaginous diatom Fistulifera solaris as revealed by the genome and transcriptome.</title>
        <authorList>
            <person name="Tanaka T."/>
            <person name="Maeda Y."/>
            <person name="Veluchamy A."/>
            <person name="Tanaka M."/>
            <person name="Abida H."/>
            <person name="Marechal E."/>
            <person name="Bowler C."/>
            <person name="Muto M."/>
            <person name="Sunaga Y."/>
            <person name="Tanaka M."/>
            <person name="Yoshino T."/>
            <person name="Taniguchi T."/>
            <person name="Fukuda Y."/>
            <person name="Nemoto M."/>
            <person name="Matsumoto M."/>
            <person name="Wong P.S."/>
            <person name="Aburatani S."/>
            <person name="Fujibuchi W."/>
        </authorList>
    </citation>
    <scope>NUCLEOTIDE SEQUENCE [LARGE SCALE GENOMIC DNA]</scope>
    <source>
        <strain evidence="2 3">JPCC DA0580</strain>
    </source>
</reference>
<dbReference type="InParanoid" id="A0A1Z5KAG1"/>
<dbReference type="OrthoDB" id="49453at2759"/>
<evidence type="ECO:0000313" key="3">
    <source>
        <dbReference type="Proteomes" id="UP000198406"/>
    </source>
</evidence>
<keyword evidence="3" id="KW-1185">Reference proteome</keyword>
<comment type="caution">
    <text evidence="2">The sequence shown here is derived from an EMBL/GenBank/DDBJ whole genome shotgun (WGS) entry which is preliminary data.</text>
</comment>
<evidence type="ECO:0000313" key="2">
    <source>
        <dbReference type="EMBL" id="GAX23234.1"/>
    </source>
</evidence>
<evidence type="ECO:0000259" key="1">
    <source>
        <dbReference type="Pfam" id="PF20710"/>
    </source>
</evidence>
<dbReference type="Pfam" id="PF20710">
    <property type="entry name" value="DUF6824"/>
    <property type="match status" value="1"/>
</dbReference>
<dbReference type="EMBL" id="BDSP01000199">
    <property type="protein sequence ID" value="GAX23234.1"/>
    <property type="molecule type" value="Genomic_DNA"/>
</dbReference>
<gene>
    <name evidence="2" type="ORF">FisN_21Hh084</name>
</gene>
<name>A0A1Z5KAG1_FISSO</name>
<dbReference type="InterPro" id="IPR049227">
    <property type="entry name" value="DUF6824"/>
</dbReference>
<dbReference type="AlphaFoldDB" id="A0A1Z5KAG1"/>
<accession>A0A1Z5KAG1</accession>
<dbReference type="Proteomes" id="UP000198406">
    <property type="component" value="Unassembled WGS sequence"/>
</dbReference>
<protein>
    <recommendedName>
        <fullName evidence="1">DUF6824 domain-containing protein</fullName>
    </recommendedName>
</protein>
<organism evidence="2 3">
    <name type="scientific">Fistulifera solaris</name>
    <name type="common">Oleaginous diatom</name>
    <dbReference type="NCBI Taxonomy" id="1519565"/>
    <lineage>
        <taxon>Eukaryota</taxon>
        <taxon>Sar</taxon>
        <taxon>Stramenopiles</taxon>
        <taxon>Ochrophyta</taxon>
        <taxon>Bacillariophyta</taxon>
        <taxon>Bacillariophyceae</taxon>
        <taxon>Bacillariophycidae</taxon>
        <taxon>Naviculales</taxon>
        <taxon>Naviculaceae</taxon>
        <taxon>Fistulifera</taxon>
    </lineage>
</organism>
<proteinExistence type="predicted"/>
<sequence>MPPYQETMHSAQSNATFFQLRLLKVINSKSSLSDNSTLYSSAPHDQVGNRDLPSPNCFPFRSFETLAVRAEQTPIAGSPFSSTNQYFTPSKESKAFNTFDESTLLGSIMKNYTSEVRASEMPKRASSLHQPSAVATTSSSSSASFPYGPNEHDVVCSRGKVFYSLPGNVRFRNTIRCYIPVYLAASSKMDKSAVIDKIVDNALNATNAPTRFMKYHSRTCTWSIMGHDQVRDKVGHALREAIYEMERNNKSKNISARKKLAKW</sequence>
<feature type="domain" description="DUF6824" evidence="1">
    <location>
        <begin position="153"/>
        <end position="240"/>
    </location>
</feature>